<comment type="caution">
    <text evidence="2">The sequence shown here is derived from an EMBL/GenBank/DDBJ whole genome shotgun (WGS) entry which is preliminary data.</text>
</comment>
<keyword evidence="1" id="KW-0472">Membrane</keyword>
<gene>
    <name evidence="2" type="ORF">ACIKP9_10765</name>
</gene>
<protein>
    <submittedName>
        <fullName evidence="2">DUF1295 domain-containing protein</fullName>
    </submittedName>
</protein>
<evidence type="ECO:0000256" key="1">
    <source>
        <dbReference type="SAM" id="Phobius"/>
    </source>
</evidence>
<dbReference type="RefSeq" id="WP_400882542.1">
    <property type="nucleotide sequence ID" value="NZ_JBIWXY010000002.1"/>
</dbReference>
<feature type="transmembrane region" description="Helical" evidence="1">
    <location>
        <begin position="200"/>
        <end position="224"/>
    </location>
</feature>
<name>A0ABW8GNJ6_9PROT</name>
<dbReference type="Gene3D" id="1.20.120.1630">
    <property type="match status" value="1"/>
</dbReference>
<sequence>MLLDSAFWQPWWQALCPLAIFGLLGWMYSLYQRNVHIIDSMWSIYFLITALWVAQGQILSERSVLLLIVVVLWATRLAAYLTIRNWGKPEDYRYQQIRANNSPHFWLKSLYIVFGLQLLLAWVIALPLVAAVQSDAPLHWLDMTGLLLSIIGIVYEGVADWQLYRFKRNPLNRGKVLDRGLWAWCRHPNYFGEAITWWGFYLVACAAGGWWTLFSPLLMTFLLLRVSGVKLLEQTIHERRPQYRDYIARTSAFIPWPPKAR</sequence>
<dbReference type="Proteomes" id="UP001617669">
    <property type="component" value="Unassembled WGS sequence"/>
</dbReference>
<reference evidence="2 3" key="1">
    <citation type="submission" date="2024-11" db="EMBL/GenBank/DDBJ databases">
        <authorList>
            <person name="Kaparullina E.N."/>
            <person name="Delegan Y.A."/>
            <person name="Doronina N.V."/>
        </authorList>
    </citation>
    <scope>NUCLEOTIDE SEQUENCE [LARGE SCALE GENOMIC DNA]</scope>
    <source>
        <strain evidence="2 3">7sh_L</strain>
    </source>
</reference>
<keyword evidence="1" id="KW-0812">Transmembrane</keyword>
<proteinExistence type="predicted"/>
<feature type="transmembrane region" description="Helical" evidence="1">
    <location>
        <begin position="42"/>
        <end position="58"/>
    </location>
</feature>
<organism evidence="2 3">
    <name type="scientific">Methylobacillus methanolivorans</name>
    <dbReference type="NCBI Taxonomy" id="1848927"/>
    <lineage>
        <taxon>Bacteria</taxon>
        <taxon>Pseudomonadati</taxon>
        <taxon>Pseudomonadota</taxon>
        <taxon>Betaproteobacteria</taxon>
        <taxon>Nitrosomonadales</taxon>
        <taxon>Methylophilaceae</taxon>
        <taxon>Methylobacillus</taxon>
    </lineage>
</organism>
<feature type="transmembrane region" description="Helical" evidence="1">
    <location>
        <begin position="12"/>
        <end position="30"/>
    </location>
</feature>
<dbReference type="InterPro" id="IPR010721">
    <property type="entry name" value="UstE-like"/>
</dbReference>
<dbReference type="PROSITE" id="PS50244">
    <property type="entry name" value="S5A_REDUCTASE"/>
    <property type="match status" value="1"/>
</dbReference>
<dbReference type="PANTHER" id="PTHR32251:SF15">
    <property type="entry name" value="3-OXO-5-ALPHA-STEROID 4-DEHYDROGENASE (DUF1295)"/>
    <property type="match status" value="1"/>
</dbReference>
<evidence type="ECO:0000313" key="3">
    <source>
        <dbReference type="Proteomes" id="UP001617669"/>
    </source>
</evidence>
<feature type="transmembrane region" description="Helical" evidence="1">
    <location>
        <begin position="64"/>
        <end position="83"/>
    </location>
</feature>
<accession>A0ABW8GNJ6</accession>
<dbReference type="EMBL" id="JBIWXY010000002">
    <property type="protein sequence ID" value="MFJ5446709.1"/>
    <property type="molecule type" value="Genomic_DNA"/>
</dbReference>
<dbReference type="Pfam" id="PF06966">
    <property type="entry name" value="DUF1295"/>
    <property type="match status" value="1"/>
</dbReference>
<keyword evidence="3" id="KW-1185">Reference proteome</keyword>
<keyword evidence="1" id="KW-1133">Transmembrane helix</keyword>
<feature type="transmembrane region" description="Helical" evidence="1">
    <location>
        <begin position="110"/>
        <end position="132"/>
    </location>
</feature>
<dbReference type="PANTHER" id="PTHR32251">
    <property type="entry name" value="3-OXO-5-ALPHA-STEROID 4-DEHYDROGENASE"/>
    <property type="match status" value="1"/>
</dbReference>
<feature type="transmembrane region" description="Helical" evidence="1">
    <location>
        <begin position="138"/>
        <end position="158"/>
    </location>
</feature>
<evidence type="ECO:0000313" key="2">
    <source>
        <dbReference type="EMBL" id="MFJ5446709.1"/>
    </source>
</evidence>